<keyword evidence="7 11" id="KW-0238">DNA-binding</keyword>
<evidence type="ECO:0000313" key="17">
    <source>
        <dbReference type="EMBL" id="KAG9449228.1"/>
    </source>
</evidence>
<dbReference type="GO" id="GO:0005634">
    <property type="term" value="C:nucleus"/>
    <property type="evidence" value="ECO:0007669"/>
    <property type="project" value="UniProtKB-SubCell"/>
</dbReference>
<feature type="domain" description="Homeobox" evidence="16">
    <location>
        <begin position="642"/>
        <end position="694"/>
    </location>
</feature>
<dbReference type="Gene3D" id="1.10.10.60">
    <property type="entry name" value="Homeodomain-like"/>
    <property type="match status" value="2"/>
</dbReference>
<feature type="compositionally biased region" description="Polar residues" evidence="14">
    <location>
        <begin position="1"/>
        <end position="17"/>
    </location>
</feature>
<feature type="domain" description="Homeobox" evidence="16">
    <location>
        <begin position="505"/>
        <end position="565"/>
    </location>
</feature>
<evidence type="ECO:0000256" key="10">
    <source>
        <dbReference type="ARBA" id="ARBA00023242"/>
    </source>
</evidence>
<feature type="compositionally biased region" description="Basic residues" evidence="14">
    <location>
        <begin position="34"/>
        <end position="51"/>
    </location>
</feature>
<keyword evidence="5" id="KW-0862">Zinc</keyword>
<feature type="DNA-binding region" description="Homeobox" evidence="11">
    <location>
        <begin position="507"/>
        <end position="566"/>
    </location>
</feature>
<evidence type="ECO:0000313" key="18">
    <source>
        <dbReference type="Proteomes" id="UP000825729"/>
    </source>
</evidence>
<evidence type="ECO:0000256" key="13">
    <source>
        <dbReference type="RuleBase" id="RU000682"/>
    </source>
</evidence>
<proteinExistence type="inferred from homology"/>
<dbReference type="FunFam" id="3.30.40.10:FF:000270">
    <property type="entry name" value="pathogenesis-related homeodomain protein-like"/>
    <property type="match status" value="1"/>
</dbReference>
<feature type="region of interest" description="Disordered" evidence="14">
    <location>
        <begin position="323"/>
        <end position="352"/>
    </location>
</feature>
<evidence type="ECO:0000256" key="3">
    <source>
        <dbReference type="ARBA" id="ARBA00022723"/>
    </source>
</evidence>
<evidence type="ECO:0008006" key="19">
    <source>
        <dbReference type="Google" id="ProtNLM"/>
    </source>
</evidence>
<dbReference type="GO" id="GO:0045814">
    <property type="term" value="P:negative regulation of gene expression, epigenetic"/>
    <property type="evidence" value="ECO:0007669"/>
    <property type="project" value="TreeGrafter"/>
</dbReference>
<evidence type="ECO:0000256" key="2">
    <source>
        <dbReference type="ARBA" id="ARBA00007427"/>
    </source>
</evidence>
<dbReference type="CDD" id="cd00086">
    <property type="entry name" value="homeodomain"/>
    <property type="match status" value="2"/>
</dbReference>
<keyword evidence="8 11" id="KW-0371">Homeobox</keyword>
<dbReference type="InterPro" id="IPR019787">
    <property type="entry name" value="Znf_PHD-finger"/>
</dbReference>
<dbReference type="InterPro" id="IPR011011">
    <property type="entry name" value="Znf_FYVE_PHD"/>
</dbReference>
<dbReference type="InterPro" id="IPR013083">
    <property type="entry name" value="Znf_RING/FYVE/PHD"/>
</dbReference>
<evidence type="ECO:0000256" key="9">
    <source>
        <dbReference type="ARBA" id="ARBA00023163"/>
    </source>
</evidence>
<dbReference type="InterPro" id="IPR001965">
    <property type="entry name" value="Znf_PHD"/>
</dbReference>
<feature type="compositionally biased region" description="Acidic residues" evidence="14">
    <location>
        <begin position="332"/>
        <end position="347"/>
    </location>
</feature>
<protein>
    <recommendedName>
        <fullName evidence="19">Pathogenesis-related homeodomain protein</fullName>
    </recommendedName>
</protein>
<keyword evidence="6" id="KW-0805">Transcription regulation</keyword>
<dbReference type="GO" id="GO:0043565">
    <property type="term" value="F:sequence-specific DNA binding"/>
    <property type="evidence" value="ECO:0007669"/>
    <property type="project" value="UniProtKB-ARBA"/>
</dbReference>
<reference evidence="17 18" key="1">
    <citation type="submission" date="2021-07" db="EMBL/GenBank/DDBJ databases">
        <title>The Aristolochia fimbriata genome: insights into angiosperm evolution, floral development and chemical biosynthesis.</title>
        <authorList>
            <person name="Jiao Y."/>
        </authorList>
    </citation>
    <scope>NUCLEOTIDE SEQUENCE [LARGE SCALE GENOMIC DNA]</scope>
    <source>
        <strain evidence="17">IBCAS-2021</strain>
        <tissue evidence="17">Leaf</tissue>
    </source>
</reference>
<evidence type="ECO:0000256" key="1">
    <source>
        <dbReference type="ARBA" id="ARBA00004123"/>
    </source>
</evidence>
<evidence type="ECO:0000259" key="16">
    <source>
        <dbReference type="PROSITE" id="PS50071"/>
    </source>
</evidence>
<keyword evidence="9" id="KW-0804">Transcription</keyword>
<dbReference type="InterPro" id="IPR009057">
    <property type="entry name" value="Homeodomain-like_sf"/>
</dbReference>
<evidence type="ECO:0000256" key="4">
    <source>
        <dbReference type="ARBA" id="ARBA00022771"/>
    </source>
</evidence>
<keyword evidence="18" id="KW-1185">Reference proteome</keyword>
<dbReference type="PROSITE" id="PS50071">
    <property type="entry name" value="HOMEOBOX_2"/>
    <property type="match status" value="2"/>
</dbReference>
<dbReference type="PROSITE" id="PS01359">
    <property type="entry name" value="ZF_PHD_1"/>
    <property type="match status" value="1"/>
</dbReference>
<dbReference type="PROSITE" id="PS50016">
    <property type="entry name" value="ZF_PHD_2"/>
    <property type="match status" value="1"/>
</dbReference>
<dbReference type="InterPro" id="IPR045876">
    <property type="entry name" value="PRHA-like_PHD-finger"/>
</dbReference>
<sequence length="776" mass="88538">MRNSSKRSFGQKSGNSFNHKRENGSKRNSVSAKKSQRRVTYTKRFKLKAKSQGKTDAIRSNRKSSNLYINESGKSSTKRTLTENLQKITAICSLKKQSSSKFQGSKSLPVGCKSHGKGAADEDPNRRKGQFRKRKRKKQNIVRDEASRLQRRTRYLLIRMKLEQNLIDAYSGEGWKGNSREKLKPEKELERAKKQILECKLGIREVIHQLDLISSEGRIEDSVIDPEGRVFHEYIFCAKCKLREAFPDNDIILCDGTCNRAFHQKCLEPPLATENIPPGDQGWFCKYCECKMEILEAVNAHLDTSFSGNCNWQEVFKEAVNVPDNQKGSIDPTEEWPSEDSEDDDYDPEKFDKSFNKDVEESISDDAGSSSGLFWSSDEASSVCEESPCNNSDGVFSNFNRLDLRNHNICKLADVLDSDNTDGVDTLNSRRQRKDVDYKKLHDEMFGKGMPESEEHSEDEDWGPCRRRRLNESHADITTAGCANKDSCLNVNSNVDRRKELYTAAQDKKALFRIPASAVETLRRVFSENELPSREMKENLSRQLGIASEKINKWFKNARYMALKTRKAQGTNALCSNGIQRLSTETEKGVSAKKPILDKTSLVSCSVALGHVSSSSRMVNWRKSSKLPSLTLKRYNAGVSDALPPKAVEKLTAVLRENPSPSIYIKRKLSTQLDVPYRQVSMWFNNARNHYESCPERKIRPEKERRLGKGLPVKETNIEEQMYLVQLERLFKIEDRLHKLKQELGIDTDKYHTLGGTYSALPNVVYVPFVEVREKM</sequence>
<feature type="DNA-binding region" description="Homeobox" evidence="11">
    <location>
        <begin position="644"/>
        <end position="695"/>
    </location>
</feature>
<evidence type="ECO:0000256" key="6">
    <source>
        <dbReference type="ARBA" id="ARBA00023015"/>
    </source>
</evidence>
<evidence type="ECO:0000256" key="14">
    <source>
        <dbReference type="SAM" id="MobiDB-lite"/>
    </source>
</evidence>
<accession>A0AAV7EK67</accession>
<organism evidence="17 18">
    <name type="scientific">Aristolochia fimbriata</name>
    <name type="common">White veined hardy Dutchman's pipe vine</name>
    <dbReference type="NCBI Taxonomy" id="158543"/>
    <lineage>
        <taxon>Eukaryota</taxon>
        <taxon>Viridiplantae</taxon>
        <taxon>Streptophyta</taxon>
        <taxon>Embryophyta</taxon>
        <taxon>Tracheophyta</taxon>
        <taxon>Spermatophyta</taxon>
        <taxon>Magnoliopsida</taxon>
        <taxon>Magnoliidae</taxon>
        <taxon>Piperales</taxon>
        <taxon>Aristolochiaceae</taxon>
        <taxon>Aristolochia</taxon>
    </lineage>
</organism>
<dbReference type="InterPro" id="IPR019786">
    <property type="entry name" value="Zinc_finger_PHD-type_CS"/>
</dbReference>
<feature type="region of interest" description="Disordered" evidence="14">
    <location>
        <begin position="101"/>
        <end position="144"/>
    </location>
</feature>
<evidence type="ECO:0000256" key="12">
    <source>
        <dbReference type="PROSITE-ProRule" id="PRU00146"/>
    </source>
</evidence>
<keyword evidence="10 11" id="KW-0539">Nucleus</keyword>
<comment type="caution">
    <text evidence="17">The sequence shown here is derived from an EMBL/GenBank/DDBJ whole genome shotgun (WGS) entry which is preliminary data.</text>
</comment>
<dbReference type="Pfam" id="PF00628">
    <property type="entry name" value="PHD"/>
    <property type="match status" value="1"/>
</dbReference>
<gene>
    <name evidence="17" type="ORF">H6P81_009193</name>
</gene>
<feature type="compositionally biased region" description="Basic residues" evidence="14">
    <location>
        <begin position="127"/>
        <end position="140"/>
    </location>
</feature>
<feature type="domain" description="PHD-type" evidence="15">
    <location>
        <begin position="234"/>
        <end position="291"/>
    </location>
</feature>
<dbReference type="Proteomes" id="UP000825729">
    <property type="component" value="Unassembled WGS sequence"/>
</dbReference>
<evidence type="ECO:0000259" key="15">
    <source>
        <dbReference type="PROSITE" id="PS50016"/>
    </source>
</evidence>
<dbReference type="SUPFAM" id="SSF46689">
    <property type="entry name" value="Homeodomain-like"/>
    <property type="match status" value="2"/>
</dbReference>
<evidence type="ECO:0000256" key="8">
    <source>
        <dbReference type="ARBA" id="ARBA00023155"/>
    </source>
</evidence>
<dbReference type="Pfam" id="PF00046">
    <property type="entry name" value="Homeodomain"/>
    <property type="match status" value="2"/>
</dbReference>
<dbReference type="PANTHER" id="PTHR12628">
    <property type="entry name" value="POLYCOMB-LIKE TRANSCRIPTION FACTOR"/>
    <property type="match status" value="1"/>
</dbReference>
<comment type="similarity">
    <text evidence="2">Belongs to the PHD-associated homeobox family.</text>
</comment>
<evidence type="ECO:0000256" key="7">
    <source>
        <dbReference type="ARBA" id="ARBA00023125"/>
    </source>
</evidence>
<feature type="region of interest" description="Disordered" evidence="14">
    <location>
        <begin position="1"/>
        <end position="62"/>
    </location>
</feature>
<comment type="subcellular location">
    <subcellularLocation>
        <location evidence="1 11 13">Nucleus</location>
    </subcellularLocation>
</comment>
<dbReference type="GO" id="GO:0006355">
    <property type="term" value="P:regulation of DNA-templated transcription"/>
    <property type="evidence" value="ECO:0007669"/>
    <property type="project" value="UniProtKB-ARBA"/>
</dbReference>
<dbReference type="SMART" id="SM00249">
    <property type="entry name" value="PHD"/>
    <property type="match status" value="1"/>
</dbReference>
<dbReference type="GO" id="GO:0003682">
    <property type="term" value="F:chromatin binding"/>
    <property type="evidence" value="ECO:0007669"/>
    <property type="project" value="TreeGrafter"/>
</dbReference>
<dbReference type="SMART" id="SM00389">
    <property type="entry name" value="HOX"/>
    <property type="match status" value="2"/>
</dbReference>
<keyword evidence="4 12" id="KW-0863">Zinc-finger</keyword>
<evidence type="ECO:0000256" key="5">
    <source>
        <dbReference type="ARBA" id="ARBA00022833"/>
    </source>
</evidence>
<dbReference type="GO" id="GO:0010557">
    <property type="term" value="P:positive regulation of macromolecule biosynthetic process"/>
    <property type="evidence" value="ECO:0007669"/>
    <property type="project" value="UniProtKB-ARBA"/>
</dbReference>
<dbReference type="GO" id="GO:0008270">
    <property type="term" value="F:zinc ion binding"/>
    <property type="evidence" value="ECO:0007669"/>
    <property type="project" value="UniProtKB-KW"/>
</dbReference>
<dbReference type="AlphaFoldDB" id="A0AAV7EK67"/>
<dbReference type="InterPro" id="IPR001356">
    <property type="entry name" value="HD"/>
</dbReference>
<keyword evidence="3" id="KW-0479">Metal-binding</keyword>
<dbReference type="PANTHER" id="PTHR12628:SF10">
    <property type="entry name" value="HOMEOBOX DOMAIN-CONTAINING PROTEIN"/>
    <property type="match status" value="1"/>
</dbReference>
<evidence type="ECO:0000256" key="11">
    <source>
        <dbReference type="PROSITE-ProRule" id="PRU00108"/>
    </source>
</evidence>
<dbReference type="Gene3D" id="3.30.40.10">
    <property type="entry name" value="Zinc/RING finger domain, C3HC4 (zinc finger)"/>
    <property type="match status" value="1"/>
</dbReference>
<dbReference type="EMBL" id="JAINDJ010000004">
    <property type="protein sequence ID" value="KAG9449228.1"/>
    <property type="molecule type" value="Genomic_DNA"/>
</dbReference>
<name>A0AAV7EK67_ARIFI</name>
<dbReference type="SUPFAM" id="SSF57903">
    <property type="entry name" value="FYVE/PHD zinc finger"/>
    <property type="match status" value="1"/>
</dbReference>
<dbReference type="CDD" id="cd15504">
    <property type="entry name" value="PHD_PRHA_like"/>
    <property type="match status" value="1"/>
</dbReference>